<comment type="caution">
    <text evidence="7">The sequence shown here is derived from an EMBL/GenBank/DDBJ whole genome shotgun (WGS) entry which is preliminary data.</text>
</comment>
<dbReference type="InterPro" id="IPR026657">
    <property type="entry name" value="DDA3/GTSE-1"/>
</dbReference>
<dbReference type="GO" id="GO:0008017">
    <property type="term" value="F:microtubule binding"/>
    <property type="evidence" value="ECO:0007669"/>
    <property type="project" value="TreeGrafter"/>
</dbReference>
<organism evidence="7 8">
    <name type="scientific">Chiloscyllium punctatum</name>
    <name type="common">Brownbanded bambooshark</name>
    <name type="synonym">Hemiscyllium punctatum</name>
    <dbReference type="NCBI Taxonomy" id="137246"/>
    <lineage>
        <taxon>Eukaryota</taxon>
        <taxon>Metazoa</taxon>
        <taxon>Chordata</taxon>
        <taxon>Craniata</taxon>
        <taxon>Vertebrata</taxon>
        <taxon>Chondrichthyes</taxon>
        <taxon>Elasmobranchii</taxon>
        <taxon>Galeomorphii</taxon>
        <taxon>Galeoidea</taxon>
        <taxon>Orectolobiformes</taxon>
        <taxon>Hemiscylliidae</taxon>
        <taxon>Chiloscyllium</taxon>
    </lineage>
</organism>
<dbReference type="AlphaFoldDB" id="A0A401S6N1"/>
<dbReference type="OrthoDB" id="9448335at2759"/>
<dbReference type="Proteomes" id="UP000287033">
    <property type="component" value="Unassembled WGS sequence"/>
</dbReference>
<feature type="region of interest" description="Disordered" evidence="5">
    <location>
        <begin position="375"/>
        <end position="452"/>
    </location>
</feature>
<name>A0A401S6N1_CHIPU</name>
<protein>
    <recommendedName>
        <fullName evidence="6">G2 and S phase-expressed protein 1 N-terminal domain-containing protein</fullName>
    </recommendedName>
</protein>
<keyword evidence="8" id="KW-1185">Reference proteome</keyword>
<evidence type="ECO:0000313" key="7">
    <source>
        <dbReference type="EMBL" id="GCC26037.1"/>
    </source>
</evidence>
<evidence type="ECO:0000256" key="2">
    <source>
        <dbReference type="ARBA" id="ARBA00022490"/>
    </source>
</evidence>
<evidence type="ECO:0000256" key="4">
    <source>
        <dbReference type="ARBA" id="ARBA00023212"/>
    </source>
</evidence>
<dbReference type="EMBL" id="BEZZ01000108">
    <property type="protein sequence ID" value="GCC26037.1"/>
    <property type="molecule type" value="Genomic_DNA"/>
</dbReference>
<proteinExistence type="predicted"/>
<dbReference type="GO" id="GO:0005876">
    <property type="term" value="C:spindle microtubule"/>
    <property type="evidence" value="ECO:0007669"/>
    <property type="project" value="TreeGrafter"/>
</dbReference>
<keyword evidence="4" id="KW-0206">Cytoskeleton</keyword>
<dbReference type="InterPro" id="IPR032768">
    <property type="entry name" value="GTSE1_N"/>
</dbReference>
<gene>
    <name evidence="7" type="ORF">chiPu_0004451</name>
</gene>
<evidence type="ECO:0000259" key="6">
    <source>
        <dbReference type="Pfam" id="PF15259"/>
    </source>
</evidence>
<feature type="compositionally biased region" description="Polar residues" evidence="5">
    <location>
        <begin position="417"/>
        <end position="430"/>
    </location>
</feature>
<dbReference type="PANTHER" id="PTHR21584:SF1">
    <property type="entry name" value="PROLINE_SERINE-RICH COILED-COIL PROTEIN 1"/>
    <property type="match status" value="1"/>
</dbReference>
<evidence type="ECO:0000256" key="5">
    <source>
        <dbReference type="SAM" id="MobiDB-lite"/>
    </source>
</evidence>
<evidence type="ECO:0000313" key="8">
    <source>
        <dbReference type="Proteomes" id="UP000287033"/>
    </source>
</evidence>
<sequence length="573" mass="62690">MATRGLATSTNERLENVVGRELRVSDAKKNKQPTARYRSGARCLFTDTGGESGGCSPIPERSPVGVHRYRSGARWVFTDTGGESGGCSPIRLTLRDCDTKLLPGSLHVLVISPGSAELCFFSADKGRCEADLSICLGEGEGEAYNLTTMNLAADDDSNFITEETFDFGIGFPSESQESLLENDPEEVLIAPVKHSERCVAMGIDVNYNNGNQQKTNEAVLKWSPLSAEKLVEIVKEANRLANQFEKCALKEKENAKIQGREDRSCNDRSKLEKESKAKIRLLQDDRTCKKSPRSPRRDTFFVLDSPNKALLPSVNLQVINENSPIANTGHAHSIEHEISNSRIGLTSESERITTAKPMQTKEGNLSTEIKQAAVKKQSMLSKPSGLKLPSGFNRKGNMHSLSPSKPYQYPKKDSLHTPLTSTGSLKQTKGASLKNPENRSGKSTVLHNKQSREKASMISEANMHCSSISFKLSADTNLKLLPSANKASSKEINEIQPPSKIPPVNRLRPGSVPSICTGNKNERASSAVHKGKVSERQYKTTVTSTKHLSSTTYTSASQIRSQPKKTTSSNVKR</sequence>
<dbReference type="Pfam" id="PF15259">
    <property type="entry name" value="GTSE1_N"/>
    <property type="match status" value="1"/>
</dbReference>
<dbReference type="GO" id="GO:0007080">
    <property type="term" value="P:mitotic metaphase chromosome alignment"/>
    <property type="evidence" value="ECO:0007669"/>
    <property type="project" value="TreeGrafter"/>
</dbReference>
<dbReference type="STRING" id="137246.A0A401S6N1"/>
<evidence type="ECO:0000256" key="3">
    <source>
        <dbReference type="ARBA" id="ARBA00022553"/>
    </source>
</evidence>
<keyword evidence="2" id="KW-0963">Cytoplasm</keyword>
<feature type="compositionally biased region" description="Polar residues" evidence="5">
    <location>
        <begin position="539"/>
        <end position="573"/>
    </location>
</feature>
<comment type="subcellular location">
    <subcellularLocation>
        <location evidence="1">Cytoplasm</location>
        <location evidence="1">Cytoskeleton</location>
    </subcellularLocation>
</comment>
<reference evidence="7 8" key="1">
    <citation type="journal article" date="2018" name="Nat. Ecol. Evol.">
        <title>Shark genomes provide insights into elasmobranch evolution and the origin of vertebrates.</title>
        <authorList>
            <person name="Hara Y"/>
            <person name="Yamaguchi K"/>
            <person name="Onimaru K"/>
            <person name="Kadota M"/>
            <person name="Koyanagi M"/>
            <person name="Keeley SD"/>
            <person name="Tatsumi K"/>
            <person name="Tanaka K"/>
            <person name="Motone F"/>
            <person name="Kageyama Y"/>
            <person name="Nozu R"/>
            <person name="Adachi N"/>
            <person name="Nishimura O"/>
            <person name="Nakagawa R"/>
            <person name="Tanegashima C"/>
            <person name="Kiyatake I"/>
            <person name="Matsumoto R"/>
            <person name="Murakumo K"/>
            <person name="Nishida K"/>
            <person name="Terakita A"/>
            <person name="Kuratani S"/>
            <person name="Sato K"/>
            <person name="Hyodo S Kuraku.S."/>
        </authorList>
    </citation>
    <scope>NUCLEOTIDE SEQUENCE [LARGE SCALE GENOMIC DNA]</scope>
</reference>
<keyword evidence="3" id="KW-0597">Phosphoprotein</keyword>
<feature type="domain" description="G2 and S phase-expressed protein 1 N-terminal" evidence="6">
    <location>
        <begin position="159"/>
        <end position="305"/>
    </location>
</feature>
<dbReference type="OMA" id="CVAMGID"/>
<accession>A0A401S6N1</accession>
<dbReference type="PANTHER" id="PTHR21584">
    <property type="entry name" value="DIFFERENTIAL DISPLAY AND ACTIVATED BY P53 DDA3 /G2 S PHASE EXPRESSED 1"/>
    <property type="match status" value="1"/>
</dbReference>
<evidence type="ECO:0000256" key="1">
    <source>
        <dbReference type="ARBA" id="ARBA00004245"/>
    </source>
</evidence>
<feature type="region of interest" description="Disordered" evidence="5">
    <location>
        <begin position="489"/>
        <end position="573"/>
    </location>
</feature>
<dbReference type="GO" id="GO:0000922">
    <property type="term" value="C:spindle pole"/>
    <property type="evidence" value="ECO:0007669"/>
    <property type="project" value="TreeGrafter"/>
</dbReference>